<dbReference type="OMA" id="PVIMNHE"/>
<organism evidence="9 10">
    <name type="scientific">Folsomia candida</name>
    <name type="common">Springtail</name>
    <dbReference type="NCBI Taxonomy" id="158441"/>
    <lineage>
        <taxon>Eukaryota</taxon>
        <taxon>Metazoa</taxon>
        <taxon>Ecdysozoa</taxon>
        <taxon>Arthropoda</taxon>
        <taxon>Hexapoda</taxon>
        <taxon>Collembola</taxon>
        <taxon>Entomobryomorpha</taxon>
        <taxon>Isotomoidea</taxon>
        <taxon>Isotomidae</taxon>
        <taxon>Proisotominae</taxon>
        <taxon>Folsomia</taxon>
    </lineage>
</organism>
<name>A0A226F6T9_FOLCA</name>
<keyword evidence="5" id="KW-0720">Serine protease</keyword>
<keyword evidence="6" id="KW-0732">Signal</keyword>
<dbReference type="Pfam" id="PF17676">
    <property type="entry name" value="Peptidase_S66C"/>
    <property type="match status" value="1"/>
</dbReference>
<dbReference type="GO" id="GO:0008236">
    <property type="term" value="F:serine-type peptidase activity"/>
    <property type="evidence" value="ECO:0007669"/>
    <property type="project" value="UniProtKB-KW"/>
</dbReference>
<dbReference type="Gene3D" id="3.50.30.60">
    <property type="entry name" value="LD-carboxypeptidase A C-terminal domain-like"/>
    <property type="match status" value="1"/>
</dbReference>
<dbReference type="InterPro" id="IPR040921">
    <property type="entry name" value="Peptidase_S66C"/>
</dbReference>
<dbReference type="InterPro" id="IPR029062">
    <property type="entry name" value="Class_I_gatase-like"/>
</dbReference>
<dbReference type="Pfam" id="PF02016">
    <property type="entry name" value="Peptidase_S66"/>
    <property type="match status" value="1"/>
</dbReference>
<dbReference type="EMBL" id="LNIX01000001">
    <property type="protein sequence ID" value="OXA65050.1"/>
    <property type="molecule type" value="Genomic_DNA"/>
</dbReference>
<evidence type="ECO:0000256" key="4">
    <source>
        <dbReference type="ARBA" id="ARBA00022801"/>
    </source>
</evidence>
<dbReference type="PANTHER" id="PTHR30237">
    <property type="entry name" value="MURAMOYLTETRAPEPTIDE CARBOXYPEPTIDASE"/>
    <property type="match status" value="1"/>
</dbReference>
<feature type="signal peptide" evidence="6">
    <location>
        <begin position="1"/>
        <end position="19"/>
    </location>
</feature>
<dbReference type="InterPro" id="IPR040449">
    <property type="entry name" value="Peptidase_S66_N"/>
</dbReference>
<evidence type="ECO:0000259" key="7">
    <source>
        <dbReference type="Pfam" id="PF02016"/>
    </source>
</evidence>
<dbReference type="AlphaFoldDB" id="A0A226F6T9"/>
<evidence type="ECO:0000259" key="8">
    <source>
        <dbReference type="Pfam" id="PF17676"/>
    </source>
</evidence>
<dbReference type="Gene3D" id="3.40.50.10740">
    <property type="entry name" value="Class I glutamine amidotransferase-like"/>
    <property type="match status" value="1"/>
</dbReference>
<evidence type="ECO:0000256" key="5">
    <source>
        <dbReference type="ARBA" id="ARBA00022825"/>
    </source>
</evidence>
<feature type="chain" id="PRO_5013370800" evidence="6">
    <location>
        <begin position="20"/>
        <end position="344"/>
    </location>
</feature>
<feature type="domain" description="LD-carboxypeptidase C-terminal" evidence="8">
    <location>
        <begin position="214"/>
        <end position="327"/>
    </location>
</feature>
<evidence type="ECO:0000313" key="10">
    <source>
        <dbReference type="Proteomes" id="UP000198287"/>
    </source>
</evidence>
<evidence type="ECO:0000256" key="2">
    <source>
        <dbReference type="ARBA" id="ARBA00022645"/>
    </source>
</evidence>
<reference evidence="9 10" key="1">
    <citation type="submission" date="2015-12" db="EMBL/GenBank/DDBJ databases">
        <title>The genome of Folsomia candida.</title>
        <authorList>
            <person name="Faddeeva A."/>
            <person name="Derks M.F."/>
            <person name="Anvar Y."/>
            <person name="Smit S."/>
            <person name="Van Straalen N."/>
            <person name="Roelofs D."/>
        </authorList>
    </citation>
    <scope>NUCLEOTIDE SEQUENCE [LARGE SCALE GENOMIC DNA]</scope>
    <source>
        <strain evidence="9 10">VU population</strain>
        <tissue evidence="9">Whole body</tissue>
    </source>
</reference>
<feature type="domain" description="LD-carboxypeptidase N-terminal" evidence="7">
    <location>
        <begin position="38"/>
        <end position="160"/>
    </location>
</feature>
<comment type="caution">
    <text evidence="9">The sequence shown here is derived from an EMBL/GenBank/DDBJ whole genome shotgun (WGS) entry which is preliminary data.</text>
</comment>
<dbReference type="SUPFAM" id="SSF141986">
    <property type="entry name" value="LD-carboxypeptidase A C-terminal domain-like"/>
    <property type="match status" value="1"/>
</dbReference>
<protein>
    <submittedName>
        <fullName evidence="9">Putative murein peptide carboxypeptidase</fullName>
    </submittedName>
</protein>
<dbReference type="InterPro" id="IPR027478">
    <property type="entry name" value="LdcA_N"/>
</dbReference>
<dbReference type="GO" id="GO:0006508">
    <property type="term" value="P:proteolysis"/>
    <property type="evidence" value="ECO:0007669"/>
    <property type="project" value="UniProtKB-KW"/>
</dbReference>
<dbReference type="SUPFAM" id="SSF52317">
    <property type="entry name" value="Class I glutamine amidotransferase-like"/>
    <property type="match status" value="1"/>
</dbReference>
<dbReference type="STRING" id="158441.A0A226F6T9"/>
<keyword evidence="4" id="KW-0378">Hydrolase</keyword>
<gene>
    <name evidence="9" type="ORF">Fcan01_01421</name>
</gene>
<evidence type="ECO:0000256" key="3">
    <source>
        <dbReference type="ARBA" id="ARBA00022670"/>
    </source>
</evidence>
<dbReference type="InterPro" id="IPR003507">
    <property type="entry name" value="S66_fam"/>
</dbReference>
<evidence type="ECO:0000313" key="9">
    <source>
        <dbReference type="EMBL" id="OXA65050.1"/>
    </source>
</evidence>
<dbReference type="OrthoDB" id="8114556at2759"/>
<comment type="similarity">
    <text evidence="1">Belongs to the peptidase S66 family.</text>
</comment>
<sequence>MYLFFIFLGSLAMIGTGIGGVSTNRVGRRAQAGDICRIVAPLSPGLPQLLNETVQVVTDLGFTAQISNDIYDIIGPDDGEQWYSNTDEFRARDLADAILDPQVKIIWLINGGSGAFRTIEGLERMLPPAPLPSKPIIGFSAVTPIFAYLQQKYDWPTIHGAVLDLIVQNYYENSTEISVDPLIDLMYGNITNTTVPFLTRIDNGTVLDEPLISTVVGGSFRQIALTIGTPYKLNTTGRILFLEMFEQDPNSVQDFFDALLFSGTFDNVSAIVFGDFMADMFHPPHKIQWILEKFANENPRVTAPVFRLFGIGHTNTNHPLPFNTKAVLRNVIGDTYMLTVDNVY</sequence>
<proteinExistence type="inferred from homology"/>
<dbReference type="GO" id="GO:0004180">
    <property type="term" value="F:carboxypeptidase activity"/>
    <property type="evidence" value="ECO:0007669"/>
    <property type="project" value="UniProtKB-KW"/>
</dbReference>
<keyword evidence="2 9" id="KW-0121">Carboxypeptidase</keyword>
<dbReference type="PIRSF" id="PIRSF028757">
    <property type="entry name" value="LD-carboxypeptidase"/>
    <property type="match status" value="1"/>
</dbReference>
<dbReference type="Proteomes" id="UP000198287">
    <property type="component" value="Unassembled WGS sequence"/>
</dbReference>
<dbReference type="InterPro" id="IPR027461">
    <property type="entry name" value="Carboxypeptidase_A_C_sf"/>
</dbReference>
<evidence type="ECO:0000256" key="1">
    <source>
        <dbReference type="ARBA" id="ARBA00010233"/>
    </source>
</evidence>
<accession>A0A226F6T9</accession>
<keyword evidence="10" id="KW-1185">Reference proteome</keyword>
<dbReference type="PANTHER" id="PTHR30237:SF2">
    <property type="entry name" value="MUREIN TETRAPEPTIDE CARBOXYPEPTIDASE"/>
    <property type="match status" value="1"/>
</dbReference>
<evidence type="ECO:0000256" key="6">
    <source>
        <dbReference type="SAM" id="SignalP"/>
    </source>
</evidence>
<keyword evidence="3" id="KW-0645">Protease</keyword>